<comment type="caution">
    <text evidence="3">The sequence shown here is derived from an EMBL/GenBank/DDBJ whole genome shotgun (WGS) entry which is preliminary data.</text>
</comment>
<dbReference type="Gene3D" id="3.40.50.360">
    <property type="match status" value="1"/>
</dbReference>
<dbReference type="OrthoDB" id="9798454at2"/>
<dbReference type="GO" id="GO:0003955">
    <property type="term" value="F:NAD(P)H dehydrogenase (quinone) activity"/>
    <property type="evidence" value="ECO:0007669"/>
    <property type="project" value="TreeGrafter"/>
</dbReference>
<organism evidence="3 4">
    <name type="scientific">Vibrio lentus</name>
    <dbReference type="NCBI Taxonomy" id="136468"/>
    <lineage>
        <taxon>Bacteria</taxon>
        <taxon>Pseudomonadati</taxon>
        <taxon>Pseudomonadota</taxon>
        <taxon>Gammaproteobacteria</taxon>
        <taxon>Vibrionales</taxon>
        <taxon>Vibrionaceae</taxon>
        <taxon>Vibrio</taxon>
    </lineage>
</organism>
<accession>A0A2N7JVB4</accession>
<dbReference type="InterPro" id="IPR046980">
    <property type="entry name" value="KefG/KefF"/>
</dbReference>
<protein>
    <recommendedName>
        <fullName evidence="2">Flavodoxin-like fold domain-containing protein</fullName>
    </recommendedName>
</protein>
<name>A0A2N7JVB4_9VIBR</name>
<dbReference type="Pfam" id="PF02525">
    <property type="entry name" value="Flavodoxin_2"/>
    <property type="match status" value="1"/>
</dbReference>
<feature type="domain" description="Flavodoxin-like fold" evidence="2">
    <location>
        <begin position="1"/>
        <end position="164"/>
    </location>
</feature>
<dbReference type="GO" id="GO:0009055">
    <property type="term" value="F:electron transfer activity"/>
    <property type="evidence" value="ECO:0007669"/>
    <property type="project" value="TreeGrafter"/>
</dbReference>
<dbReference type="SUPFAM" id="SSF52218">
    <property type="entry name" value="Flavoproteins"/>
    <property type="match status" value="1"/>
</dbReference>
<dbReference type="InterPro" id="IPR003680">
    <property type="entry name" value="Flavodoxin_fold"/>
</dbReference>
<dbReference type="PANTHER" id="PTHR47307:SF1">
    <property type="entry name" value="GLUTATHIONE-REGULATED POTASSIUM-EFFLUX SYSTEM ANCILLARY PROTEIN KEFG"/>
    <property type="match status" value="1"/>
</dbReference>
<evidence type="ECO:0000313" key="4">
    <source>
        <dbReference type="Proteomes" id="UP000235406"/>
    </source>
</evidence>
<dbReference type="EMBL" id="MCZK01000171">
    <property type="protein sequence ID" value="PMM63610.1"/>
    <property type="molecule type" value="Genomic_DNA"/>
</dbReference>
<sequence length="190" mass="21345">MKTTVIFAHPDVENGSIGNKIVLDALNDTTSVEVRELYKMYPNRIVDVEVEQQALLNTDVIVLQFPFYWFGVPSLLKEWMDTVLTHSFAYGPDADHLKGKQLLLSTTVGGREELYSATGAHLYAVEDYLKPFYRLASATGMTFLKPEISYGVSYNPSVENRAERDRAANIANEHACRLIERIALEKTLAA</sequence>
<dbReference type="InterPro" id="IPR029039">
    <property type="entry name" value="Flavoprotein-like_sf"/>
</dbReference>
<dbReference type="GO" id="GO:0010181">
    <property type="term" value="F:FMN binding"/>
    <property type="evidence" value="ECO:0007669"/>
    <property type="project" value="TreeGrafter"/>
</dbReference>
<dbReference type="PANTHER" id="PTHR47307">
    <property type="entry name" value="GLUTATHIONE-REGULATED POTASSIUM-EFFLUX SYSTEM ANCILLARY PROTEIN KEFG"/>
    <property type="match status" value="1"/>
</dbReference>
<proteinExistence type="predicted"/>
<evidence type="ECO:0000256" key="1">
    <source>
        <dbReference type="ARBA" id="ARBA00023002"/>
    </source>
</evidence>
<reference evidence="4" key="1">
    <citation type="submission" date="2016-07" db="EMBL/GenBank/DDBJ databases">
        <title>Nontailed viruses are major unrecognized killers of bacteria in the ocean.</title>
        <authorList>
            <person name="Kauffman K."/>
            <person name="Hussain F."/>
            <person name="Yang J."/>
            <person name="Arevalo P."/>
            <person name="Brown J."/>
            <person name="Cutler M."/>
            <person name="Kelly L."/>
            <person name="Polz M.F."/>
        </authorList>
    </citation>
    <scope>NUCLEOTIDE SEQUENCE [LARGE SCALE GENOMIC DNA]</scope>
    <source>
        <strain evidence="4">10N.261.46.F8</strain>
    </source>
</reference>
<dbReference type="Proteomes" id="UP000235406">
    <property type="component" value="Unassembled WGS sequence"/>
</dbReference>
<dbReference type="AlphaFoldDB" id="A0A2N7JVB4"/>
<evidence type="ECO:0000313" key="3">
    <source>
        <dbReference type="EMBL" id="PMM63610.1"/>
    </source>
</evidence>
<dbReference type="RefSeq" id="WP_102438396.1">
    <property type="nucleotide sequence ID" value="NZ_CAWNVI010000171.1"/>
</dbReference>
<gene>
    <name evidence="3" type="ORF">BCT49_17590</name>
</gene>
<evidence type="ECO:0000259" key="2">
    <source>
        <dbReference type="Pfam" id="PF02525"/>
    </source>
</evidence>
<keyword evidence="1" id="KW-0560">Oxidoreductase</keyword>